<dbReference type="RefSeq" id="WP_118011188.1">
    <property type="nucleotide sequence ID" value="NZ_QSGD01000015.1"/>
</dbReference>
<protein>
    <submittedName>
        <fullName evidence="1">Uncharacterized protein</fullName>
    </submittedName>
</protein>
<proteinExistence type="predicted"/>
<sequence length="161" mass="18914">MKVVMYCDKYLYRKLNMAFPKYSENDAVIGSLFSEDEFDNFHILDKDFINLSLNPVDGIKDIYLLLIQKSWYSDPACINICKYAKLLHPETHIIFYMDVPYASHLYFCDRIVKDNLGFLAFDTDELKTILMNGFNVSQDDYVLPKLSKSKVKKLEKQYMNS</sequence>
<name>A0A413UD98_9FIRM</name>
<dbReference type="AlphaFoldDB" id="A0A413UD98"/>
<gene>
    <name evidence="1" type="ORF">DW907_05245</name>
</gene>
<accession>A0A413UD98</accession>
<dbReference type="EMBL" id="QSGD01000015">
    <property type="protein sequence ID" value="RHB07170.1"/>
    <property type="molecule type" value="Genomic_DNA"/>
</dbReference>
<reference evidence="1 2" key="1">
    <citation type="submission" date="2018-08" db="EMBL/GenBank/DDBJ databases">
        <title>A genome reference for cultivated species of the human gut microbiota.</title>
        <authorList>
            <person name="Zou Y."/>
            <person name="Xue W."/>
            <person name="Luo G."/>
        </authorList>
    </citation>
    <scope>NUCLEOTIDE SEQUENCE [LARGE SCALE GENOMIC DNA]</scope>
    <source>
        <strain evidence="1 2">AM42-13AC</strain>
    </source>
</reference>
<dbReference type="Proteomes" id="UP000285288">
    <property type="component" value="Unassembled WGS sequence"/>
</dbReference>
<evidence type="ECO:0000313" key="1">
    <source>
        <dbReference type="EMBL" id="RHB07170.1"/>
    </source>
</evidence>
<evidence type="ECO:0000313" key="2">
    <source>
        <dbReference type="Proteomes" id="UP000285288"/>
    </source>
</evidence>
<organism evidence="1 2">
    <name type="scientific">Holdemanella biformis</name>
    <dbReference type="NCBI Taxonomy" id="1735"/>
    <lineage>
        <taxon>Bacteria</taxon>
        <taxon>Bacillati</taxon>
        <taxon>Bacillota</taxon>
        <taxon>Erysipelotrichia</taxon>
        <taxon>Erysipelotrichales</taxon>
        <taxon>Erysipelotrichaceae</taxon>
        <taxon>Holdemanella</taxon>
    </lineage>
</organism>
<comment type="caution">
    <text evidence="1">The sequence shown here is derived from an EMBL/GenBank/DDBJ whole genome shotgun (WGS) entry which is preliminary data.</text>
</comment>